<evidence type="ECO:0000313" key="1">
    <source>
        <dbReference type="EMBL" id="KAJ3842246.1"/>
    </source>
</evidence>
<protein>
    <submittedName>
        <fullName evidence="1">Uncharacterized protein</fullName>
    </submittedName>
</protein>
<accession>A0AA38PGE4</accession>
<proteinExistence type="predicted"/>
<name>A0AA38PGE4_9AGAR</name>
<sequence length="124" mass="14192">MVVSTTILIFSLIPVPLEIHLQLHMASETLGLFHLANQISSSRLKLFHAAAICCGTNGIRMSVSSRCELHRGLPFGWCACTQIIRRRFRAEGSTFFLVRWLFVVEHINPCIFNQRFRPLSHIRT</sequence>
<reference evidence="1" key="1">
    <citation type="submission" date="2022-08" db="EMBL/GenBank/DDBJ databases">
        <authorList>
            <consortium name="DOE Joint Genome Institute"/>
            <person name="Min B."/>
            <person name="Riley R."/>
            <person name="Sierra-Patev S."/>
            <person name="Naranjo-Ortiz M."/>
            <person name="Looney B."/>
            <person name="Konkel Z."/>
            <person name="Slot J.C."/>
            <person name="Sakamoto Y."/>
            <person name="Steenwyk J.L."/>
            <person name="Rokas A."/>
            <person name="Carro J."/>
            <person name="Camarero S."/>
            <person name="Ferreira P."/>
            <person name="Molpeceres G."/>
            <person name="Ruiz-Duenas F.J."/>
            <person name="Serrano A."/>
            <person name="Henrissat B."/>
            <person name="Drula E."/>
            <person name="Hughes K.W."/>
            <person name="Mata J.L."/>
            <person name="Ishikawa N.K."/>
            <person name="Vargas-Isla R."/>
            <person name="Ushijima S."/>
            <person name="Smith C.A."/>
            <person name="Ahrendt S."/>
            <person name="Andreopoulos W."/>
            <person name="He G."/>
            <person name="Labutti K."/>
            <person name="Lipzen A."/>
            <person name="Ng V."/>
            <person name="Sandor L."/>
            <person name="Barry K."/>
            <person name="Martinez A.T."/>
            <person name="Xiao Y."/>
            <person name="Gibbons J.G."/>
            <person name="Terashima K."/>
            <person name="Hibbett D.S."/>
            <person name="Grigoriev I.V."/>
        </authorList>
    </citation>
    <scope>NUCLEOTIDE SEQUENCE</scope>
    <source>
        <strain evidence="1">TFB9207</strain>
    </source>
</reference>
<dbReference type="Proteomes" id="UP001163846">
    <property type="component" value="Unassembled WGS sequence"/>
</dbReference>
<gene>
    <name evidence="1" type="ORF">F5878DRAFT_409703</name>
</gene>
<dbReference type="AlphaFoldDB" id="A0AA38PGE4"/>
<comment type="caution">
    <text evidence="1">The sequence shown here is derived from an EMBL/GenBank/DDBJ whole genome shotgun (WGS) entry which is preliminary data.</text>
</comment>
<keyword evidence="2" id="KW-1185">Reference proteome</keyword>
<dbReference type="EMBL" id="MU806012">
    <property type="protein sequence ID" value="KAJ3842246.1"/>
    <property type="molecule type" value="Genomic_DNA"/>
</dbReference>
<evidence type="ECO:0000313" key="2">
    <source>
        <dbReference type="Proteomes" id="UP001163846"/>
    </source>
</evidence>
<organism evidence="1 2">
    <name type="scientific">Lentinula raphanica</name>
    <dbReference type="NCBI Taxonomy" id="153919"/>
    <lineage>
        <taxon>Eukaryota</taxon>
        <taxon>Fungi</taxon>
        <taxon>Dikarya</taxon>
        <taxon>Basidiomycota</taxon>
        <taxon>Agaricomycotina</taxon>
        <taxon>Agaricomycetes</taxon>
        <taxon>Agaricomycetidae</taxon>
        <taxon>Agaricales</taxon>
        <taxon>Marasmiineae</taxon>
        <taxon>Omphalotaceae</taxon>
        <taxon>Lentinula</taxon>
    </lineage>
</organism>